<evidence type="ECO:0000256" key="1">
    <source>
        <dbReference type="ARBA" id="ARBA00004496"/>
    </source>
</evidence>
<evidence type="ECO:0000256" key="3">
    <source>
        <dbReference type="ARBA" id="ARBA00022490"/>
    </source>
</evidence>
<keyword evidence="9" id="KW-0238">DNA-binding</keyword>
<evidence type="ECO:0000256" key="2">
    <source>
        <dbReference type="ARBA" id="ARBA00007957"/>
    </source>
</evidence>
<evidence type="ECO:0000256" key="9">
    <source>
        <dbReference type="ARBA" id="ARBA00023125"/>
    </source>
</evidence>
<dbReference type="GO" id="GO:0045892">
    <property type="term" value="P:negative regulation of DNA-templated transcription"/>
    <property type="evidence" value="ECO:0007669"/>
    <property type="project" value="TreeGrafter"/>
</dbReference>
<keyword evidence="3" id="KW-0963">Cytoplasm</keyword>
<organism evidence="12 13">
    <name type="scientific">Naasia lichenicola</name>
    <dbReference type="NCBI Taxonomy" id="2565933"/>
    <lineage>
        <taxon>Bacteria</taxon>
        <taxon>Bacillati</taxon>
        <taxon>Actinomycetota</taxon>
        <taxon>Actinomycetes</taxon>
        <taxon>Micrococcales</taxon>
        <taxon>Microbacteriaceae</taxon>
        <taxon>Naasia</taxon>
    </lineage>
</organism>
<dbReference type="InterPro" id="IPR036388">
    <property type="entry name" value="WH-like_DNA-bd_sf"/>
</dbReference>
<dbReference type="Gene3D" id="3.30.1490.190">
    <property type="match status" value="1"/>
</dbReference>
<dbReference type="CDD" id="cd07153">
    <property type="entry name" value="Fur_like"/>
    <property type="match status" value="1"/>
</dbReference>
<dbReference type="Pfam" id="PF01475">
    <property type="entry name" value="FUR"/>
    <property type="match status" value="1"/>
</dbReference>
<evidence type="ECO:0000256" key="11">
    <source>
        <dbReference type="PIRSR" id="PIRSR602481-1"/>
    </source>
</evidence>
<keyword evidence="5 11" id="KW-0479">Metal-binding</keyword>
<comment type="cofactor">
    <cofactor evidence="11">
        <name>Zn(2+)</name>
        <dbReference type="ChEBI" id="CHEBI:29105"/>
    </cofactor>
    <text evidence="11">Binds 1 zinc ion per subunit.</text>
</comment>
<dbReference type="Proteomes" id="UP000309133">
    <property type="component" value="Unassembled WGS sequence"/>
</dbReference>
<comment type="similarity">
    <text evidence="2">Belongs to the Fur family.</text>
</comment>
<keyword evidence="8" id="KW-0805">Transcription regulation</keyword>
<dbReference type="PANTHER" id="PTHR33202">
    <property type="entry name" value="ZINC UPTAKE REGULATION PROTEIN"/>
    <property type="match status" value="1"/>
</dbReference>
<accession>A0A4S4FLR2</accession>
<comment type="subcellular location">
    <subcellularLocation>
        <location evidence="1">Cytoplasm</location>
    </subcellularLocation>
</comment>
<name>A0A4S4FLR2_9MICO</name>
<dbReference type="AlphaFoldDB" id="A0A4S4FLR2"/>
<proteinExistence type="inferred from homology"/>
<dbReference type="GO" id="GO:0008270">
    <property type="term" value="F:zinc ion binding"/>
    <property type="evidence" value="ECO:0007669"/>
    <property type="project" value="TreeGrafter"/>
</dbReference>
<dbReference type="EMBL" id="SSSM01000005">
    <property type="protein sequence ID" value="THG30146.1"/>
    <property type="molecule type" value="Genomic_DNA"/>
</dbReference>
<dbReference type="Gene3D" id="1.10.10.10">
    <property type="entry name" value="Winged helix-like DNA-binding domain superfamily/Winged helix DNA-binding domain"/>
    <property type="match status" value="1"/>
</dbReference>
<comment type="caution">
    <text evidence="12">The sequence shown here is derived from an EMBL/GenBank/DDBJ whole genome shotgun (WGS) entry which is preliminary data.</text>
</comment>
<dbReference type="GO" id="GO:1900376">
    <property type="term" value="P:regulation of secondary metabolite biosynthetic process"/>
    <property type="evidence" value="ECO:0007669"/>
    <property type="project" value="TreeGrafter"/>
</dbReference>
<keyword evidence="4" id="KW-0678">Repressor</keyword>
<dbReference type="InterPro" id="IPR036390">
    <property type="entry name" value="WH_DNA-bd_sf"/>
</dbReference>
<dbReference type="SUPFAM" id="SSF46785">
    <property type="entry name" value="Winged helix' DNA-binding domain"/>
    <property type="match status" value="1"/>
</dbReference>
<dbReference type="OrthoDB" id="5242893at2"/>
<keyword evidence="13" id="KW-1185">Reference proteome</keyword>
<gene>
    <name evidence="12" type="ORF">E6C64_16080</name>
</gene>
<sequence length="150" mass="15898">MSTDPQDLLRAAGLRVTSQRIAVLTALDSRSHADTESIHRAVQEQQPDITVQSVYVVLAALTEAGILRRIEPAGSPALYERRVGDNHHHVICSACGAVGDVDCVAGSAPCLHPSDAGGGSAQAWRIQTAEVTFWGLCPACQAAERVERST</sequence>
<evidence type="ECO:0000256" key="10">
    <source>
        <dbReference type="ARBA" id="ARBA00023163"/>
    </source>
</evidence>
<dbReference type="GO" id="GO:0000976">
    <property type="term" value="F:transcription cis-regulatory region binding"/>
    <property type="evidence" value="ECO:0007669"/>
    <property type="project" value="TreeGrafter"/>
</dbReference>
<reference evidence="12 13" key="1">
    <citation type="submission" date="2019-04" db="EMBL/GenBank/DDBJ databases">
        <authorList>
            <person name="Jiang L."/>
        </authorList>
    </citation>
    <scope>NUCLEOTIDE SEQUENCE [LARGE SCALE GENOMIC DNA]</scope>
    <source>
        <strain evidence="12 13">YIM 131853</strain>
    </source>
</reference>
<dbReference type="GO" id="GO:0003700">
    <property type="term" value="F:DNA-binding transcription factor activity"/>
    <property type="evidence" value="ECO:0007669"/>
    <property type="project" value="InterPro"/>
</dbReference>
<keyword evidence="7" id="KW-0408">Iron</keyword>
<evidence type="ECO:0000256" key="7">
    <source>
        <dbReference type="ARBA" id="ARBA00023004"/>
    </source>
</evidence>
<dbReference type="InterPro" id="IPR043135">
    <property type="entry name" value="Fur_C"/>
</dbReference>
<dbReference type="PANTHER" id="PTHR33202:SF18">
    <property type="entry name" value="TRANSCRIPTIONAL REGULATOR FURA"/>
    <property type="match status" value="1"/>
</dbReference>
<keyword evidence="6 11" id="KW-0862">Zinc</keyword>
<feature type="binding site" evidence="11">
    <location>
        <position position="95"/>
    </location>
    <ligand>
        <name>Zn(2+)</name>
        <dbReference type="ChEBI" id="CHEBI:29105"/>
    </ligand>
</feature>
<evidence type="ECO:0000256" key="6">
    <source>
        <dbReference type="ARBA" id="ARBA00022833"/>
    </source>
</evidence>
<evidence type="ECO:0000313" key="12">
    <source>
        <dbReference type="EMBL" id="THG30146.1"/>
    </source>
</evidence>
<evidence type="ECO:0000256" key="8">
    <source>
        <dbReference type="ARBA" id="ARBA00023015"/>
    </source>
</evidence>
<feature type="binding site" evidence="11">
    <location>
        <position position="137"/>
    </location>
    <ligand>
        <name>Zn(2+)</name>
        <dbReference type="ChEBI" id="CHEBI:29105"/>
    </ligand>
</feature>
<feature type="binding site" evidence="11">
    <location>
        <position position="92"/>
    </location>
    <ligand>
        <name>Zn(2+)</name>
        <dbReference type="ChEBI" id="CHEBI:29105"/>
    </ligand>
</feature>
<keyword evidence="10" id="KW-0804">Transcription</keyword>
<feature type="binding site" evidence="11">
    <location>
        <position position="140"/>
    </location>
    <ligand>
        <name>Zn(2+)</name>
        <dbReference type="ChEBI" id="CHEBI:29105"/>
    </ligand>
</feature>
<dbReference type="RefSeq" id="WP_136428607.1">
    <property type="nucleotide sequence ID" value="NZ_SSSM01000005.1"/>
</dbReference>
<evidence type="ECO:0000256" key="5">
    <source>
        <dbReference type="ARBA" id="ARBA00022723"/>
    </source>
</evidence>
<dbReference type="InterPro" id="IPR002481">
    <property type="entry name" value="FUR"/>
</dbReference>
<protein>
    <submittedName>
        <fullName evidence="12">Transcriptional repressor</fullName>
    </submittedName>
</protein>
<dbReference type="GO" id="GO:0005737">
    <property type="term" value="C:cytoplasm"/>
    <property type="evidence" value="ECO:0007669"/>
    <property type="project" value="UniProtKB-SubCell"/>
</dbReference>
<evidence type="ECO:0000313" key="13">
    <source>
        <dbReference type="Proteomes" id="UP000309133"/>
    </source>
</evidence>
<evidence type="ECO:0000256" key="4">
    <source>
        <dbReference type="ARBA" id="ARBA00022491"/>
    </source>
</evidence>